<name>A0A7U4J6I1_9SPHN</name>
<organism evidence="1 2">
    <name type="scientific">Sphingomonas hengshuiensis</name>
    <dbReference type="NCBI Taxonomy" id="1609977"/>
    <lineage>
        <taxon>Bacteria</taxon>
        <taxon>Pseudomonadati</taxon>
        <taxon>Pseudomonadota</taxon>
        <taxon>Alphaproteobacteria</taxon>
        <taxon>Sphingomonadales</taxon>
        <taxon>Sphingomonadaceae</taxon>
        <taxon>Sphingomonas</taxon>
    </lineage>
</organism>
<dbReference type="RefSeq" id="WP_044330555.1">
    <property type="nucleotide sequence ID" value="NZ_CP010836.1"/>
</dbReference>
<evidence type="ECO:0000313" key="1">
    <source>
        <dbReference type="EMBL" id="AJP71155.1"/>
    </source>
</evidence>
<dbReference type="EMBL" id="CP010836">
    <property type="protein sequence ID" value="AJP71155.1"/>
    <property type="molecule type" value="Genomic_DNA"/>
</dbReference>
<evidence type="ECO:0000313" key="2">
    <source>
        <dbReference type="Proteomes" id="UP000032300"/>
    </source>
</evidence>
<dbReference type="OrthoDB" id="7449825at2"/>
<reference evidence="1 2" key="1">
    <citation type="journal article" date="2015" name="Int. J. Syst. Evol. Microbiol.">
        <title>Sphingomonas hengshuiensis sp. nov., isolated from lake wetland.</title>
        <authorList>
            <person name="Wei S."/>
            <person name="Wang T."/>
            <person name="Liu H."/>
            <person name="Zhang C."/>
            <person name="Guo J."/>
            <person name="Wang Q."/>
            <person name="Liang K."/>
            <person name="Zhang Z."/>
        </authorList>
    </citation>
    <scope>NUCLEOTIDE SEQUENCE [LARGE SCALE GENOMIC DNA]</scope>
    <source>
        <strain evidence="1 2">WHSC-8</strain>
    </source>
</reference>
<accession>A0A7U4J6I1</accession>
<keyword evidence="2" id="KW-1185">Reference proteome</keyword>
<dbReference type="Proteomes" id="UP000032300">
    <property type="component" value="Chromosome"/>
</dbReference>
<gene>
    <name evidence="1" type="ORF">TS85_03955</name>
</gene>
<proteinExistence type="predicted"/>
<dbReference type="AlphaFoldDB" id="A0A7U4J6I1"/>
<sequence>MLLESTRSTGALRPALDGWRPIAFYPEAQDRTGSRDGLITAFDPDFPQTATRTRFTALERAAVRLGARDTPASLRPHSRWQRVKFLVFGFTPATTLSNPRLEAMRRLVIELRHSCGRGLAPIRARAVEAGISEPQIGALMRRFARRRRQWWQTR</sequence>
<protein>
    <submittedName>
        <fullName evidence="1">Uncharacterized protein</fullName>
    </submittedName>
</protein>
<reference evidence="1 2" key="2">
    <citation type="submission" date="2015-02" db="EMBL/GenBank/DDBJ databases">
        <title>The complete genome of Sphingomonas hengshuiensis sp. WHSC-8 isolated from soil of Hengshui Lake.</title>
        <authorList>
            <person name="Wei S."/>
            <person name="Guo J."/>
            <person name="Su C."/>
            <person name="Wu R."/>
            <person name="Zhang Z."/>
            <person name="Liang K."/>
            <person name="Li H."/>
            <person name="Wang T."/>
            <person name="Liu H."/>
            <person name="Zhang C."/>
            <person name="Li Z."/>
            <person name="Wang Q."/>
            <person name="Meng J."/>
        </authorList>
    </citation>
    <scope>NUCLEOTIDE SEQUENCE [LARGE SCALE GENOMIC DNA]</scope>
    <source>
        <strain evidence="1 2">WHSC-8</strain>
    </source>
</reference>
<dbReference type="KEGG" id="sphi:TS85_03955"/>